<sequence length="164" mass="18203">MPMSLTVIDAQSRISSSNENDNRIIQQAISLLEHRLFAQGPLLQSPQDAQDYLRLTLMPEPNEVFVACFLSSRHQVIACETLFRGTIDSATIHPRVVIQRALERNSSALIIAHNHPSGDTEPSSADKVLTQRLKTSLECVDIRLLDHFIIGRGTPFSFAEAGLL</sequence>
<keyword evidence="2" id="KW-0479">Metal-binding</keyword>
<proteinExistence type="predicted"/>
<evidence type="ECO:0000256" key="5">
    <source>
        <dbReference type="ARBA" id="ARBA00023049"/>
    </source>
</evidence>
<dbReference type="EMBL" id="BSFN01000030">
    <property type="protein sequence ID" value="GLK91954.1"/>
    <property type="molecule type" value="Genomic_DNA"/>
</dbReference>
<keyword evidence="5" id="KW-0482">Metalloprotease</keyword>
<dbReference type="Pfam" id="PF04002">
    <property type="entry name" value="RadC"/>
    <property type="match status" value="1"/>
</dbReference>
<name>A0A9W6KDB5_9PSED</name>
<evidence type="ECO:0000256" key="3">
    <source>
        <dbReference type="ARBA" id="ARBA00022801"/>
    </source>
</evidence>
<keyword evidence="1" id="KW-0645">Protease</keyword>
<evidence type="ECO:0000313" key="7">
    <source>
        <dbReference type="EMBL" id="GLK91954.1"/>
    </source>
</evidence>
<dbReference type="SUPFAM" id="SSF102712">
    <property type="entry name" value="JAB1/MPN domain"/>
    <property type="match status" value="1"/>
</dbReference>
<protein>
    <recommendedName>
        <fullName evidence="6">MPN domain-containing protein</fullName>
    </recommendedName>
</protein>
<dbReference type="InterPro" id="IPR025657">
    <property type="entry name" value="RadC_JAB"/>
</dbReference>
<evidence type="ECO:0000313" key="8">
    <source>
        <dbReference type="Proteomes" id="UP001143328"/>
    </source>
</evidence>
<dbReference type="PANTHER" id="PTHR30471">
    <property type="entry name" value="DNA REPAIR PROTEIN RADC"/>
    <property type="match status" value="1"/>
</dbReference>
<dbReference type="RefSeq" id="WP_373877918.1">
    <property type="nucleotide sequence ID" value="NZ_BSFN01000030.1"/>
</dbReference>
<reference evidence="7" key="1">
    <citation type="journal article" date="2014" name="Int. J. Syst. Evol. Microbiol.">
        <title>Complete genome sequence of Corynebacterium casei LMG S-19264T (=DSM 44701T), isolated from a smear-ripened cheese.</title>
        <authorList>
            <consortium name="US DOE Joint Genome Institute (JGI-PGF)"/>
            <person name="Walter F."/>
            <person name="Albersmeier A."/>
            <person name="Kalinowski J."/>
            <person name="Ruckert C."/>
        </authorList>
    </citation>
    <scope>NUCLEOTIDE SEQUENCE</scope>
    <source>
        <strain evidence="7">VKM B-2935</strain>
    </source>
</reference>
<feature type="domain" description="MPN" evidence="6">
    <location>
        <begin position="42"/>
        <end position="164"/>
    </location>
</feature>
<organism evidence="7 8">
    <name type="scientific">Pseudomonas turukhanskensis</name>
    <dbReference type="NCBI Taxonomy" id="1806536"/>
    <lineage>
        <taxon>Bacteria</taxon>
        <taxon>Pseudomonadati</taxon>
        <taxon>Pseudomonadota</taxon>
        <taxon>Gammaproteobacteria</taxon>
        <taxon>Pseudomonadales</taxon>
        <taxon>Pseudomonadaceae</taxon>
        <taxon>Pseudomonas</taxon>
    </lineage>
</organism>
<dbReference type="PANTHER" id="PTHR30471:SF3">
    <property type="entry name" value="UPF0758 PROTEIN YEES-RELATED"/>
    <property type="match status" value="1"/>
</dbReference>
<dbReference type="PROSITE" id="PS01302">
    <property type="entry name" value="UPF0758"/>
    <property type="match status" value="1"/>
</dbReference>
<dbReference type="InterPro" id="IPR001405">
    <property type="entry name" value="UPF0758"/>
</dbReference>
<gene>
    <name evidence="7" type="ORF">GCM10017655_50180</name>
</gene>
<dbReference type="CDD" id="cd08071">
    <property type="entry name" value="MPN_DUF2466"/>
    <property type="match status" value="1"/>
</dbReference>
<dbReference type="NCBIfam" id="TIGR00608">
    <property type="entry name" value="radc"/>
    <property type="match status" value="1"/>
</dbReference>
<dbReference type="InterPro" id="IPR037518">
    <property type="entry name" value="MPN"/>
</dbReference>
<dbReference type="PROSITE" id="PS50249">
    <property type="entry name" value="MPN"/>
    <property type="match status" value="1"/>
</dbReference>
<evidence type="ECO:0000259" key="6">
    <source>
        <dbReference type="PROSITE" id="PS50249"/>
    </source>
</evidence>
<dbReference type="GO" id="GO:0008237">
    <property type="term" value="F:metallopeptidase activity"/>
    <property type="evidence" value="ECO:0007669"/>
    <property type="project" value="UniProtKB-KW"/>
</dbReference>
<evidence type="ECO:0000256" key="2">
    <source>
        <dbReference type="ARBA" id="ARBA00022723"/>
    </source>
</evidence>
<keyword evidence="3" id="KW-0378">Hydrolase</keyword>
<evidence type="ECO:0000256" key="4">
    <source>
        <dbReference type="ARBA" id="ARBA00022833"/>
    </source>
</evidence>
<keyword evidence="4" id="KW-0862">Zinc</keyword>
<dbReference type="AlphaFoldDB" id="A0A9W6KDB5"/>
<comment type="caution">
    <text evidence="7">The sequence shown here is derived from an EMBL/GenBank/DDBJ whole genome shotgun (WGS) entry which is preliminary data.</text>
</comment>
<evidence type="ECO:0000256" key="1">
    <source>
        <dbReference type="ARBA" id="ARBA00022670"/>
    </source>
</evidence>
<dbReference type="Gene3D" id="3.40.140.10">
    <property type="entry name" value="Cytidine Deaminase, domain 2"/>
    <property type="match status" value="1"/>
</dbReference>
<dbReference type="Proteomes" id="UP001143328">
    <property type="component" value="Unassembled WGS sequence"/>
</dbReference>
<accession>A0A9W6KDB5</accession>
<dbReference type="GO" id="GO:0006508">
    <property type="term" value="P:proteolysis"/>
    <property type="evidence" value="ECO:0007669"/>
    <property type="project" value="UniProtKB-KW"/>
</dbReference>
<keyword evidence="8" id="KW-1185">Reference proteome</keyword>
<dbReference type="InterPro" id="IPR020891">
    <property type="entry name" value="UPF0758_CS"/>
</dbReference>
<dbReference type="GO" id="GO:0046872">
    <property type="term" value="F:metal ion binding"/>
    <property type="evidence" value="ECO:0007669"/>
    <property type="project" value="UniProtKB-KW"/>
</dbReference>
<reference evidence="7" key="2">
    <citation type="submission" date="2023-01" db="EMBL/GenBank/DDBJ databases">
        <authorList>
            <person name="Sun Q."/>
            <person name="Evtushenko L."/>
        </authorList>
    </citation>
    <scope>NUCLEOTIDE SEQUENCE</scope>
    <source>
        <strain evidence="7">VKM B-2935</strain>
    </source>
</reference>